<keyword evidence="7" id="KW-0812">Transmembrane</keyword>
<keyword evidence="3" id="KW-0808">Transferase</keyword>
<keyword evidence="2" id="KW-0328">Glycosyltransferase</keyword>
<sequence>MKKNQHQKPPASAANLLSYFIFFACGITSGILLTCYLKDLSLNLLISHSPLILPPPPATQPPPPTPPPSATKTSKTNIRSSEYQKPTHVTHDMSDEELLWRASMTPKIHKFPFKRVPKVAFMFLTRGPVLLAPLWELFFKGHEGFYSIYVHSDPSFNQSEPENSVFHGRRIPSKIYHVYRYITCFY</sequence>
<evidence type="ECO:0000313" key="9">
    <source>
        <dbReference type="Proteomes" id="UP000593564"/>
    </source>
</evidence>
<dbReference type="EMBL" id="JACBKZ010000007">
    <property type="protein sequence ID" value="KAF5945501.1"/>
    <property type="molecule type" value="Genomic_DNA"/>
</dbReference>
<accession>A0A7J7GZU0</accession>
<dbReference type="GO" id="GO:0016020">
    <property type="term" value="C:membrane"/>
    <property type="evidence" value="ECO:0007669"/>
    <property type="project" value="UniProtKB-SubCell"/>
</dbReference>
<keyword evidence="4 7" id="KW-0472">Membrane</keyword>
<dbReference type="Pfam" id="PF02485">
    <property type="entry name" value="Branch"/>
    <property type="match status" value="1"/>
</dbReference>
<keyword evidence="9" id="KW-1185">Reference proteome</keyword>
<organism evidence="8 9">
    <name type="scientific">Camellia sinensis</name>
    <name type="common">Tea plant</name>
    <name type="synonym">Thea sinensis</name>
    <dbReference type="NCBI Taxonomy" id="4442"/>
    <lineage>
        <taxon>Eukaryota</taxon>
        <taxon>Viridiplantae</taxon>
        <taxon>Streptophyta</taxon>
        <taxon>Embryophyta</taxon>
        <taxon>Tracheophyta</taxon>
        <taxon>Spermatophyta</taxon>
        <taxon>Magnoliopsida</taxon>
        <taxon>eudicotyledons</taxon>
        <taxon>Gunneridae</taxon>
        <taxon>Pentapetalae</taxon>
        <taxon>asterids</taxon>
        <taxon>Ericales</taxon>
        <taxon>Theaceae</taxon>
        <taxon>Camellia</taxon>
    </lineage>
</organism>
<evidence type="ECO:0000313" key="8">
    <source>
        <dbReference type="EMBL" id="KAF5945501.1"/>
    </source>
</evidence>
<dbReference type="InterPro" id="IPR003406">
    <property type="entry name" value="Glyco_trans_14"/>
</dbReference>
<evidence type="ECO:0000256" key="4">
    <source>
        <dbReference type="ARBA" id="ARBA00023136"/>
    </source>
</evidence>
<evidence type="ECO:0000256" key="6">
    <source>
        <dbReference type="SAM" id="MobiDB-lite"/>
    </source>
</evidence>
<dbReference type="GO" id="GO:0016757">
    <property type="term" value="F:glycosyltransferase activity"/>
    <property type="evidence" value="ECO:0007669"/>
    <property type="project" value="UniProtKB-KW"/>
</dbReference>
<protein>
    <submittedName>
        <fullName evidence="8">Uncharacterized protein</fullName>
    </submittedName>
</protein>
<proteinExistence type="predicted"/>
<evidence type="ECO:0000256" key="7">
    <source>
        <dbReference type="SAM" id="Phobius"/>
    </source>
</evidence>
<comment type="subcellular location">
    <subcellularLocation>
        <location evidence="1">Membrane</location>
        <topology evidence="1">Single-pass type II membrane protein</topology>
    </subcellularLocation>
</comment>
<dbReference type="PANTHER" id="PTHR31042:SF111">
    <property type="entry name" value="CORE-2_I-BRANCHING BETA-1,6-N-ACETYLGLUCOSAMINYLTRANSFERASE FAMILY PROTEIN"/>
    <property type="match status" value="1"/>
</dbReference>
<gene>
    <name evidence="8" type="ORF">HYC85_015729</name>
</gene>
<dbReference type="InterPro" id="IPR044174">
    <property type="entry name" value="BC10-like"/>
</dbReference>
<dbReference type="PANTHER" id="PTHR31042">
    <property type="entry name" value="CORE-2/I-BRANCHING BETA-1,6-N-ACETYLGLUCOSAMINYLTRANSFERASE FAMILY PROTEIN-RELATED"/>
    <property type="match status" value="1"/>
</dbReference>
<evidence type="ECO:0000256" key="2">
    <source>
        <dbReference type="ARBA" id="ARBA00022676"/>
    </source>
</evidence>
<feature type="region of interest" description="Disordered" evidence="6">
    <location>
        <begin position="55"/>
        <end position="90"/>
    </location>
</feature>
<evidence type="ECO:0000256" key="1">
    <source>
        <dbReference type="ARBA" id="ARBA00004606"/>
    </source>
</evidence>
<reference evidence="9" key="1">
    <citation type="journal article" date="2020" name="Nat. Commun.">
        <title>Genome assembly of wild tea tree DASZ reveals pedigree and selection history of tea varieties.</title>
        <authorList>
            <person name="Zhang W."/>
            <person name="Zhang Y."/>
            <person name="Qiu H."/>
            <person name="Guo Y."/>
            <person name="Wan H."/>
            <person name="Zhang X."/>
            <person name="Scossa F."/>
            <person name="Alseekh S."/>
            <person name="Zhang Q."/>
            <person name="Wang P."/>
            <person name="Xu L."/>
            <person name="Schmidt M.H."/>
            <person name="Jia X."/>
            <person name="Li D."/>
            <person name="Zhu A."/>
            <person name="Guo F."/>
            <person name="Chen W."/>
            <person name="Ni D."/>
            <person name="Usadel B."/>
            <person name="Fernie A.R."/>
            <person name="Wen W."/>
        </authorList>
    </citation>
    <scope>NUCLEOTIDE SEQUENCE [LARGE SCALE GENOMIC DNA]</scope>
    <source>
        <strain evidence="9">cv. G240</strain>
    </source>
</reference>
<feature type="compositionally biased region" description="Pro residues" evidence="6">
    <location>
        <begin position="55"/>
        <end position="69"/>
    </location>
</feature>
<dbReference type="PROSITE" id="PS51257">
    <property type="entry name" value="PROKAR_LIPOPROTEIN"/>
    <property type="match status" value="1"/>
</dbReference>
<evidence type="ECO:0000256" key="3">
    <source>
        <dbReference type="ARBA" id="ARBA00022679"/>
    </source>
</evidence>
<reference evidence="8 9" key="2">
    <citation type="submission" date="2020-07" db="EMBL/GenBank/DDBJ databases">
        <title>Genome assembly of wild tea tree DASZ reveals pedigree and selection history of tea varieties.</title>
        <authorList>
            <person name="Zhang W."/>
        </authorList>
    </citation>
    <scope>NUCLEOTIDE SEQUENCE [LARGE SCALE GENOMIC DNA]</scope>
    <source>
        <strain evidence="9">cv. G240</strain>
        <tissue evidence="8">Leaf</tissue>
    </source>
</reference>
<dbReference type="AlphaFoldDB" id="A0A7J7GZU0"/>
<keyword evidence="5" id="KW-0325">Glycoprotein</keyword>
<feature type="transmembrane region" description="Helical" evidence="7">
    <location>
        <begin position="16"/>
        <end position="37"/>
    </location>
</feature>
<keyword evidence="7" id="KW-1133">Transmembrane helix</keyword>
<evidence type="ECO:0000256" key="5">
    <source>
        <dbReference type="ARBA" id="ARBA00023180"/>
    </source>
</evidence>
<comment type="caution">
    <text evidence="8">The sequence shown here is derived from an EMBL/GenBank/DDBJ whole genome shotgun (WGS) entry which is preliminary data.</text>
</comment>
<name>A0A7J7GZU0_CAMSI</name>
<dbReference type="Proteomes" id="UP000593564">
    <property type="component" value="Unassembled WGS sequence"/>
</dbReference>